<evidence type="ECO:0000313" key="1">
    <source>
        <dbReference type="EMBL" id="KAI3806935.1"/>
    </source>
</evidence>
<name>A0ACB9IHI0_9ASTR</name>
<accession>A0ACB9IHI0</accession>
<dbReference type="EMBL" id="CM042025">
    <property type="protein sequence ID" value="KAI3806935.1"/>
    <property type="molecule type" value="Genomic_DNA"/>
</dbReference>
<organism evidence="1 2">
    <name type="scientific">Smallanthus sonchifolius</name>
    <dbReference type="NCBI Taxonomy" id="185202"/>
    <lineage>
        <taxon>Eukaryota</taxon>
        <taxon>Viridiplantae</taxon>
        <taxon>Streptophyta</taxon>
        <taxon>Embryophyta</taxon>
        <taxon>Tracheophyta</taxon>
        <taxon>Spermatophyta</taxon>
        <taxon>Magnoliopsida</taxon>
        <taxon>eudicotyledons</taxon>
        <taxon>Gunneridae</taxon>
        <taxon>Pentapetalae</taxon>
        <taxon>asterids</taxon>
        <taxon>campanulids</taxon>
        <taxon>Asterales</taxon>
        <taxon>Asteraceae</taxon>
        <taxon>Asteroideae</taxon>
        <taxon>Heliantheae alliance</taxon>
        <taxon>Millerieae</taxon>
        <taxon>Smallanthus</taxon>
    </lineage>
</organism>
<keyword evidence="2" id="KW-1185">Reference proteome</keyword>
<sequence length="114" mass="13785">MIIFQRPLQLEWYEGHQEINLEQEDQGNEEVNVEQGNEEVILDQGIEEVVLDQEVIVEQAPLMYESYADVNLAQFMTDFEYELLEQQHQFEEDQTHHQEQQHQFEEDQTHHQEQ</sequence>
<protein>
    <submittedName>
        <fullName evidence="1">Uncharacterized protein</fullName>
    </submittedName>
</protein>
<comment type="caution">
    <text evidence="1">The sequence shown here is derived from an EMBL/GenBank/DDBJ whole genome shotgun (WGS) entry which is preliminary data.</text>
</comment>
<reference evidence="2" key="1">
    <citation type="journal article" date="2022" name="Mol. Ecol. Resour.">
        <title>The genomes of chicory, endive, great burdock and yacon provide insights into Asteraceae palaeo-polyploidization history and plant inulin production.</title>
        <authorList>
            <person name="Fan W."/>
            <person name="Wang S."/>
            <person name="Wang H."/>
            <person name="Wang A."/>
            <person name="Jiang F."/>
            <person name="Liu H."/>
            <person name="Zhao H."/>
            <person name="Xu D."/>
            <person name="Zhang Y."/>
        </authorList>
    </citation>
    <scope>NUCLEOTIDE SEQUENCE [LARGE SCALE GENOMIC DNA]</scope>
    <source>
        <strain evidence="2">cv. Yunnan</strain>
    </source>
</reference>
<proteinExistence type="predicted"/>
<dbReference type="Proteomes" id="UP001056120">
    <property type="component" value="Linkage Group LG08"/>
</dbReference>
<evidence type="ECO:0000313" key="2">
    <source>
        <dbReference type="Proteomes" id="UP001056120"/>
    </source>
</evidence>
<reference evidence="1 2" key="2">
    <citation type="journal article" date="2022" name="Mol. Ecol. Resour.">
        <title>The genomes of chicory, endive, great burdock and yacon provide insights into Asteraceae paleo-polyploidization history and plant inulin production.</title>
        <authorList>
            <person name="Fan W."/>
            <person name="Wang S."/>
            <person name="Wang H."/>
            <person name="Wang A."/>
            <person name="Jiang F."/>
            <person name="Liu H."/>
            <person name="Zhao H."/>
            <person name="Xu D."/>
            <person name="Zhang Y."/>
        </authorList>
    </citation>
    <scope>NUCLEOTIDE SEQUENCE [LARGE SCALE GENOMIC DNA]</scope>
    <source>
        <strain evidence="2">cv. Yunnan</strain>
        <tissue evidence="1">Leaves</tissue>
    </source>
</reference>
<gene>
    <name evidence="1" type="ORF">L1987_22853</name>
</gene>